<keyword evidence="1" id="KW-1133">Transmembrane helix</keyword>
<feature type="transmembrane region" description="Helical" evidence="1">
    <location>
        <begin position="23"/>
        <end position="40"/>
    </location>
</feature>
<organism evidence="2 3">
    <name type="scientific">Phage Phass-1</name>
    <dbReference type="NCBI Taxonomy" id="3043662"/>
    <lineage>
        <taxon>Viruses</taxon>
        <taxon>Duplodnaviria</taxon>
        <taxon>Heunggongvirae</taxon>
        <taxon>Uroviricota</taxon>
        <taxon>Caudoviricetes</taxon>
        <taxon>Caudoviricetes code 15 clade</taxon>
    </lineage>
</organism>
<protein>
    <submittedName>
        <fullName evidence="2">Uncharacterized protein</fullName>
    </submittedName>
</protein>
<dbReference type="EMBL" id="OQ749652">
    <property type="protein sequence ID" value="WIC39535.1"/>
    <property type="molecule type" value="Genomic_DNA"/>
</dbReference>
<dbReference type="Proteomes" id="UP001237988">
    <property type="component" value="Segment"/>
</dbReference>
<evidence type="ECO:0000256" key="1">
    <source>
        <dbReference type="SAM" id="Phobius"/>
    </source>
</evidence>
<name>A0AAF0RU68_9CAUD</name>
<sequence length="41" mass="4520">MFVLLLLLVVAKLAPIILVIASLVITVGALAALIHFFLFWR</sequence>
<accession>A0AAF0RU68</accession>
<reference evidence="2" key="1">
    <citation type="submission" date="2023-04" db="EMBL/GenBank/DDBJ databases">
        <title>Bacteriophage Phass-1 Discovered in the Human Gut Virome - the Founding Member of the Proposed New Family Phassviridae.</title>
        <authorList>
            <person name="Tikunov A.Y."/>
            <person name="Morozova V.V."/>
            <person name="Chechushkov A.V."/>
            <person name="Tikunova N.V."/>
        </authorList>
    </citation>
    <scope>NUCLEOTIDE SEQUENCE</scope>
</reference>
<evidence type="ECO:0000313" key="3">
    <source>
        <dbReference type="Proteomes" id="UP001237988"/>
    </source>
</evidence>
<keyword evidence="1" id="KW-0472">Membrane</keyword>
<keyword evidence="1" id="KW-0812">Transmembrane</keyword>
<proteinExistence type="predicted"/>
<evidence type="ECO:0000313" key="2">
    <source>
        <dbReference type="EMBL" id="WIC39535.1"/>
    </source>
</evidence>